<dbReference type="Proteomes" id="UP001589891">
    <property type="component" value="Unassembled WGS sequence"/>
</dbReference>
<keyword evidence="3" id="KW-1185">Reference proteome</keyword>
<dbReference type="Pfam" id="PF20543">
    <property type="entry name" value="CowN"/>
    <property type="match status" value="1"/>
</dbReference>
<evidence type="ECO:0000313" key="3">
    <source>
        <dbReference type="Proteomes" id="UP001589891"/>
    </source>
</evidence>
<gene>
    <name evidence="2" type="primary">cowN</name>
    <name evidence="2" type="ORF">ACFFGX_07485</name>
</gene>
<proteinExistence type="predicted"/>
<dbReference type="InterPro" id="IPR024899">
    <property type="entry name" value="CowN"/>
</dbReference>
<evidence type="ECO:0000313" key="2">
    <source>
        <dbReference type="EMBL" id="MFC0709444.1"/>
    </source>
</evidence>
<comment type="caution">
    <text evidence="2">The sequence shown here is derived from an EMBL/GenBank/DDBJ whole genome shotgun (WGS) entry which is preliminary data.</text>
</comment>
<protein>
    <submittedName>
        <fullName evidence="2">N(2)-fixation sustaining protein CowN</fullName>
    </submittedName>
</protein>
<accession>A0ABV6SIT6</accession>
<dbReference type="RefSeq" id="WP_376944766.1">
    <property type="nucleotide sequence ID" value="NZ_CP171449.1"/>
</dbReference>
<dbReference type="EMBL" id="JBHLSS010000045">
    <property type="protein sequence ID" value="MFC0709444.1"/>
    <property type="molecule type" value="Genomic_DNA"/>
</dbReference>
<organism evidence="2 3">
    <name type="scientific">Azorhizophilus paspali</name>
    <name type="common">Azotobacter paspali</name>
    <dbReference type="NCBI Taxonomy" id="69963"/>
    <lineage>
        <taxon>Bacteria</taxon>
        <taxon>Pseudomonadati</taxon>
        <taxon>Pseudomonadota</taxon>
        <taxon>Gammaproteobacteria</taxon>
        <taxon>Pseudomonadales</taxon>
        <taxon>Pseudomonadaceae</taxon>
        <taxon>Azorhizophilus</taxon>
    </lineage>
</organism>
<evidence type="ECO:0000256" key="1">
    <source>
        <dbReference type="ARBA" id="ARBA00023231"/>
    </source>
</evidence>
<keyword evidence="1" id="KW-0535">Nitrogen fixation</keyword>
<reference evidence="2 3" key="1">
    <citation type="submission" date="2024-09" db="EMBL/GenBank/DDBJ databases">
        <authorList>
            <person name="Sun Q."/>
            <person name="Mori K."/>
        </authorList>
    </citation>
    <scope>NUCLEOTIDE SEQUENCE [LARGE SCALE GENOMIC DNA]</scope>
    <source>
        <strain evidence="2 3">NCAIM B.01794</strain>
    </source>
</reference>
<name>A0ABV6SIT6_AZOPA</name>
<sequence length="97" mass="11374">MSTTTYRSICGEESTPYIDRDRCIRALYARLHHYLQQDWGDYPICSYLREKIGSRDGSESDARLLLHVQMNVVYERFARHADQEAPALLERVEDDCC</sequence>